<comment type="caution">
    <text evidence="2">The sequence shown here is derived from an EMBL/GenBank/DDBJ whole genome shotgun (WGS) entry which is preliminary data.</text>
</comment>
<accession>A0A9J6BJX1</accession>
<feature type="region of interest" description="Disordered" evidence="1">
    <location>
        <begin position="121"/>
        <end position="146"/>
    </location>
</feature>
<name>A0A9J6BJX1_POLVA</name>
<reference evidence="2" key="1">
    <citation type="submission" date="2021-03" db="EMBL/GenBank/DDBJ databases">
        <title>Chromosome level genome of the anhydrobiotic midge Polypedilum vanderplanki.</title>
        <authorList>
            <person name="Yoshida Y."/>
            <person name="Kikawada T."/>
            <person name="Gusev O."/>
        </authorList>
    </citation>
    <scope>NUCLEOTIDE SEQUENCE</scope>
    <source>
        <strain evidence="2">NIAS01</strain>
        <tissue evidence="2">Whole body or cell culture</tissue>
    </source>
</reference>
<dbReference type="Proteomes" id="UP001107558">
    <property type="component" value="Chromosome 3"/>
</dbReference>
<dbReference type="EMBL" id="JADBJN010000003">
    <property type="protein sequence ID" value="KAG5669835.1"/>
    <property type="molecule type" value="Genomic_DNA"/>
</dbReference>
<gene>
    <name evidence="2" type="ORF">PVAND_000126</name>
</gene>
<protein>
    <submittedName>
        <fullName evidence="2">Uncharacterized protein</fullName>
    </submittedName>
</protein>
<organism evidence="2 3">
    <name type="scientific">Polypedilum vanderplanki</name>
    <name type="common">Sleeping chironomid midge</name>
    <dbReference type="NCBI Taxonomy" id="319348"/>
    <lineage>
        <taxon>Eukaryota</taxon>
        <taxon>Metazoa</taxon>
        <taxon>Ecdysozoa</taxon>
        <taxon>Arthropoda</taxon>
        <taxon>Hexapoda</taxon>
        <taxon>Insecta</taxon>
        <taxon>Pterygota</taxon>
        <taxon>Neoptera</taxon>
        <taxon>Endopterygota</taxon>
        <taxon>Diptera</taxon>
        <taxon>Nematocera</taxon>
        <taxon>Chironomoidea</taxon>
        <taxon>Chironomidae</taxon>
        <taxon>Chironominae</taxon>
        <taxon>Polypedilum</taxon>
        <taxon>Polypedilum</taxon>
    </lineage>
</organism>
<dbReference type="AlphaFoldDB" id="A0A9J6BJX1"/>
<proteinExistence type="predicted"/>
<feature type="compositionally biased region" description="Polar residues" evidence="1">
    <location>
        <begin position="129"/>
        <end position="146"/>
    </location>
</feature>
<sequence>MIHNRKTLLIFLLYFNNQIQNVFKNLLESLKNLQRVSFKNNDCIDEAAEGFNIERLKELLAEKCSVEDESTTIINEETSSIILMTTLKNQETNNQESTTETLISTIDEVLTTELNTTSSSARITTISSPLSQNKSTTSNKEQSTSTTDLCACPTRSILHPLNHHNLQRFIFIVN</sequence>
<evidence type="ECO:0000313" key="2">
    <source>
        <dbReference type="EMBL" id="KAG5669835.1"/>
    </source>
</evidence>
<keyword evidence="3" id="KW-1185">Reference proteome</keyword>
<evidence type="ECO:0000313" key="3">
    <source>
        <dbReference type="Proteomes" id="UP001107558"/>
    </source>
</evidence>
<evidence type="ECO:0000256" key="1">
    <source>
        <dbReference type="SAM" id="MobiDB-lite"/>
    </source>
</evidence>